<dbReference type="AlphaFoldDB" id="A0A412AUN9"/>
<dbReference type="GO" id="GO:0032196">
    <property type="term" value="P:transposition"/>
    <property type="evidence" value="ECO:0007669"/>
    <property type="project" value="TreeGrafter"/>
</dbReference>
<organism evidence="2 3">
    <name type="scientific">[Clostridium] leptum</name>
    <dbReference type="NCBI Taxonomy" id="1535"/>
    <lineage>
        <taxon>Bacteria</taxon>
        <taxon>Bacillati</taxon>
        <taxon>Bacillota</taxon>
        <taxon>Clostridia</taxon>
        <taxon>Eubacteriales</taxon>
        <taxon>Oscillospiraceae</taxon>
        <taxon>Oscillospiraceae incertae sedis</taxon>
    </lineage>
</organism>
<feature type="non-terminal residue" evidence="2">
    <location>
        <position position="1"/>
    </location>
</feature>
<protein>
    <submittedName>
        <fullName evidence="2">IS30 family transposase</fullName>
    </submittedName>
</protein>
<dbReference type="InterPro" id="IPR012337">
    <property type="entry name" value="RNaseH-like_sf"/>
</dbReference>
<dbReference type="PANTHER" id="PTHR10948">
    <property type="entry name" value="TRANSPOSASE"/>
    <property type="match status" value="1"/>
</dbReference>
<accession>A0A412AUN9</accession>
<comment type="caution">
    <text evidence="2">The sequence shown here is derived from an EMBL/GenBank/DDBJ whole genome shotgun (WGS) entry which is preliminary data.</text>
</comment>
<dbReference type="GO" id="GO:0015074">
    <property type="term" value="P:DNA integration"/>
    <property type="evidence" value="ECO:0007669"/>
    <property type="project" value="InterPro"/>
</dbReference>
<dbReference type="EMBL" id="QRTC01000066">
    <property type="protein sequence ID" value="RGQ35442.1"/>
    <property type="molecule type" value="Genomic_DNA"/>
</dbReference>
<proteinExistence type="predicted"/>
<dbReference type="InterPro" id="IPR051917">
    <property type="entry name" value="Transposase-Integrase"/>
</dbReference>
<name>A0A412AUN9_9FIRM</name>
<dbReference type="Gene3D" id="3.30.420.10">
    <property type="entry name" value="Ribonuclease H-like superfamily/Ribonuclease H"/>
    <property type="match status" value="1"/>
</dbReference>
<feature type="domain" description="Integrase catalytic" evidence="1">
    <location>
        <begin position="1"/>
        <end position="162"/>
    </location>
</feature>
<dbReference type="InterPro" id="IPR053392">
    <property type="entry name" value="Transposase_IS30-like"/>
</dbReference>
<dbReference type="NCBIfam" id="NF033563">
    <property type="entry name" value="transpos_IS30"/>
    <property type="match status" value="1"/>
</dbReference>
<dbReference type="SUPFAM" id="SSF53098">
    <property type="entry name" value="Ribonuclease H-like"/>
    <property type="match status" value="1"/>
</dbReference>
<dbReference type="InterPro" id="IPR036397">
    <property type="entry name" value="RNaseH_sf"/>
</dbReference>
<dbReference type="GO" id="GO:0005829">
    <property type="term" value="C:cytosol"/>
    <property type="evidence" value="ECO:0007669"/>
    <property type="project" value="TreeGrafter"/>
</dbReference>
<evidence type="ECO:0000313" key="3">
    <source>
        <dbReference type="Proteomes" id="UP000284751"/>
    </source>
</evidence>
<dbReference type="InterPro" id="IPR001584">
    <property type="entry name" value="Integrase_cat-core"/>
</dbReference>
<reference evidence="2 3" key="1">
    <citation type="submission" date="2018-08" db="EMBL/GenBank/DDBJ databases">
        <title>A genome reference for cultivated species of the human gut microbiota.</title>
        <authorList>
            <person name="Zou Y."/>
            <person name="Xue W."/>
            <person name="Luo G."/>
        </authorList>
    </citation>
    <scope>NUCLEOTIDE SEQUENCE [LARGE SCALE GENOMIC DNA]</scope>
    <source>
        <strain evidence="2 3">AF28-26</strain>
    </source>
</reference>
<dbReference type="GO" id="GO:0004803">
    <property type="term" value="F:transposase activity"/>
    <property type="evidence" value="ECO:0007669"/>
    <property type="project" value="TreeGrafter"/>
</dbReference>
<gene>
    <name evidence="2" type="ORF">DWY99_12650</name>
</gene>
<dbReference type="Proteomes" id="UP000284751">
    <property type="component" value="Unassembled WGS sequence"/>
</dbReference>
<dbReference type="PANTHER" id="PTHR10948:SF23">
    <property type="entry name" value="TRANSPOSASE INSI FOR INSERTION SEQUENCE ELEMENT IS30A-RELATED"/>
    <property type="match status" value="1"/>
</dbReference>
<dbReference type="PROSITE" id="PS50994">
    <property type="entry name" value="INTEGRASE"/>
    <property type="match status" value="1"/>
</dbReference>
<dbReference type="Pfam" id="PF00665">
    <property type="entry name" value="rve"/>
    <property type="match status" value="1"/>
</dbReference>
<evidence type="ECO:0000313" key="2">
    <source>
        <dbReference type="EMBL" id="RGQ35442.1"/>
    </source>
</evidence>
<sequence>YSRQEAGHWEADTVVSGHGKSKACFATLAERKTRYYIAVKIPNRRAETMENAIVSVLSAFPPQLVKIITCDRGTEFANWRNIEERLHCDVYFTDPYCAWQKGTNENLNGLLREFYPKGRNLSRVAPATLKRTLALINARPRKVLNFHSAQDYGPLSSIPVALSLTIYFDFHRIPTVLLSSRSNRVERLALAWLFPVYFVKKDDFFKIGFTLAC</sequence>
<dbReference type="GO" id="GO:0003676">
    <property type="term" value="F:nucleic acid binding"/>
    <property type="evidence" value="ECO:0007669"/>
    <property type="project" value="InterPro"/>
</dbReference>
<evidence type="ECO:0000259" key="1">
    <source>
        <dbReference type="PROSITE" id="PS50994"/>
    </source>
</evidence>